<evidence type="ECO:0000259" key="6">
    <source>
        <dbReference type="PROSITE" id="PS50199"/>
    </source>
</evidence>
<comment type="caution">
    <text evidence="7">The sequence shown here is derived from an EMBL/GenBank/DDBJ whole genome shotgun (WGS) entry which is preliminary data.</text>
</comment>
<organism evidence="7 8">
    <name type="scientific">Polarella glacialis</name>
    <name type="common">Dinoflagellate</name>
    <dbReference type="NCBI Taxonomy" id="89957"/>
    <lineage>
        <taxon>Eukaryota</taxon>
        <taxon>Sar</taxon>
        <taxon>Alveolata</taxon>
        <taxon>Dinophyceae</taxon>
        <taxon>Suessiales</taxon>
        <taxon>Suessiaceae</taxon>
        <taxon>Polarella</taxon>
    </lineage>
</organism>
<dbReference type="PANTHER" id="PTHR31681:SF3">
    <property type="entry name" value="OS04G0690100 PROTEIN"/>
    <property type="match status" value="1"/>
</dbReference>
<sequence length="448" mass="49823">MAELDLDAAIALSLQEAEAVSLEQISLDEAIAYSLVDGQVACKRHRRDEDYSAFSPLPEASEPGESCWACAACSGQNVQWALVCKLCGIPKGGPDQEKAWSCSRCTFDNLELNLHLCEACGAQRQSAAGNHHHQQQQQQQEQQQQEQEQEQQRQQQLQQQQHHQQQQPQQPQHQGAPHLRCGLPGCVRHAQCFGFCCQDHADKARARGLLAPQDPSTVDRVLLGGSGDFCVELLRRQHPDYAAVKQQFLSSWRKSEQGPPRVERLLKIRSALEIREAFAEYAQAVGNVRRRFHGTSQSESCTFGTHPEKAPCSDKKCRVCCICRRTFSLLHAGETFGGPRNTSALRYGPGLYFSATSGKSNDYAEGSERMKHEARGAQRRWRCMFVCHVAIGKAHLTTEGWLPQQQCPPPGYDAVVGEVGENLNFDEVVVYDEAAAVPSFLVVYSLPP</sequence>
<accession>A0A813I6I7</accession>
<evidence type="ECO:0000256" key="4">
    <source>
        <dbReference type="PROSITE-ProRule" id="PRU00322"/>
    </source>
</evidence>
<keyword evidence="1" id="KW-0479">Metal-binding</keyword>
<dbReference type="InterPro" id="IPR001876">
    <property type="entry name" value="Znf_RanBP2"/>
</dbReference>
<dbReference type="Proteomes" id="UP000626109">
    <property type="component" value="Unassembled WGS sequence"/>
</dbReference>
<proteinExistence type="predicted"/>
<gene>
    <name evidence="7" type="ORF">PGLA2088_LOCUS3893</name>
</gene>
<reference evidence="7" key="1">
    <citation type="submission" date="2021-02" db="EMBL/GenBank/DDBJ databases">
        <authorList>
            <person name="Dougan E. K."/>
            <person name="Rhodes N."/>
            <person name="Thang M."/>
            <person name="Chan C."/>
        </authorList>
    </citation>
    <scope>NUCLEOTIDE SEQUENCE</scope>
</reference>
<dbReference type="SUPFAM" id="SSF81995">
    <property type="entry name" value="beta-sandwich domain of Sec23/24"/>
    <property type="match status" value="1"/>
</dbReference>
<dbReference type="PROSITE" id="PS01358">
    <property type="entry name" value="ZF_RANBP2_1"/>
    <property type="match status" value="1"/>
</dbReference>
<keyword evidence="2 4" id="KW-0863">Zinc-finger</keyword>
<evidence type="ECO:0000313" key="8">
    <source>
        <dbReference type="Proteomes" id="UP000626109"/>
    </source>
</evidence>
<feature type="region of interest" description="Disordered" evidence="5">
    <location>
        <begin position="128"/>
        <end position="176"/>
    </location>
</feature>
<evidence type="ECO:0000256" key="3">
    <source>
        <dbReference type="ARBA" id="ARBA00022833"/>
    </source>
</evidence>
<dbReference type="PROSITE" id="PS50199">
    <property type="entry name" value="ZF_RANBP2_2"/>
    <property type="match status" value="1"/>
</dbReference>
<dbReference type="Gene3D" id="3.90.228.10">
    <property type="match status" value="1"/>
</dbReference>
<evidence type="ECO:0000256" key="2">
    <source>
        <dbReference type="ARBA" id="ARBA00022771"/>
    </source>
</evidence>
<name>A0A813I6I7_POLGL</name>
<feature type="compositionally biased region" description="Low complexity" evidence="5">
    <location>
        <begin position="135"/>
        <end position="174"/>
    </location>
</feature>
<dbReference type="EMBL" id="CAJNNW010003485">
    <property type="protein sequence ID" value="CAE8645425.1"/>
    <property type="molecule type" value="Genomic_DNA"/>
</dbReference>
<feature type="domain" description="RanBP2-type" evidence="6">
    <location>
        <begin position="62"/>
        <end position="93"/>
    </location>
</feature>
<keyword evidence="3" id="KW-0862">Zinc</keyword>
<protein>
    <recommendedName>
        <fullName evidence="6">RanBP2-type domain-containing protein</fullName>
    </recommendedName>
</protein>
<evidence type="ECO:0000256" key="5">
    <source>
        <dbReference type="SAM" id="MobiDB-lite"/>
    </source>
</evidence>
<evidence type="ECO:0000256" key="1">
    <source>
        <dbReference type="ARBA" id="ARBA00022723"/>
    </source>
</evidence>
<dbReference type="AlphaFoldDB" id="A0A813I6I7"/>
<evidence type="ECO:0000313" key="7">
    <source>
        <dbReference type="EMBL" id="CAE8645425.1"/>
    </source>
</evidence>
<dbReference type="GO" id="GO:0008270">
    <property type="term" value="F:zinc ion binding"/>
    <property type="evidence" value="ECO:0007669"/>
    <property type="project" value="UniProtKB-KW"/>
</dbReference>
<dbReference type="Gene3D" id="2.30.30.380">
    <property type="entry name" value="Zn-finger domain of Sec23/24"/>
    <property type="match status" value="1"/>
</dbReference>
<dbReference type="SUPFAM" id="SSF56399">
    <property type="entry name" value="ADP-ribosylation"/>
    <property type="match status" value="1"/>
</dbReference>
<dbReference type="PANTHER" id="PTHR31681">
    <property type="entry name" value="C2H2-LIKE ZINC FINGER PROTEIN"/>
    <property type="match status" value="1"/>
</dbReference>